<sequence length="309" mass="34882">MLALYQKSFRSNGDSPHPNLAWSGREGVPIHTPWYKSKLLNNARATHAVPHSYPWVVSLSYEDSPYRCSGVLITNPYLENESNLILTAAHCVCKGKTNKIADDGLIVEVGKVHLNVRQISEQEVQLKTIIVHPYYDGTPWNGYDIALLFLENPVRFSRYISPIKLPQDGQKSPENKRKCLLAGWQLTRSQDSDDTRNSDIMQQIPVTILSDRQCKDHRSMFKFSPKKMRQYHFLCVTNKNGAAKASCDGDSGGPLACKEYGAYVLYGIVSYGTEDYACRRSTKPTIAMRVGDFKDWIKRETIALSSRVG</sequence>
<dbReference type="FunFam" id="2.40.10.10:FF:000068">
    <property type="entry name" value="transmembrane protease serine 2"/>
    <property type="match status" value="1"/>
</dbReference>
<dbReference type="Gene3D" id="2.40.10.10">
    <property type="entry name" value="Trypsin-like serine proteases"/>
    <property type="match status" value="1"/>
</dbReference>
<dbReference type="SUPFAM" id="SSF50494">
    <property type="entry name" value="Trypsin-like serine proteases"/>
    <property type="match status" value="1"/>
</dbReference>
<dbReference type="InterPro" id="IPR051487">
    <property type="entry name" value="Ser/Thr_Proteases_Immune/Dev"/>
</dbReference>
<dbReference type="Proteomes" id="UP000887565">
    <property type="component" value="Unplaced"/>
</dbReference>
<keyword evidence="3" id="KW-0378">Hydrolase</keyword>
<dbReference type="GO" id="GO:0006508">
    <property type="term" value="P:proteolysis"/>
    <property type="evidence" value="ECO:0007669"/>
    <property type="project" value="UniProtKB-KW"/>
</dbReference>
<dbReference type="InterPro" id="IPR001314">
    <property type="entry name" value="Peptidase_S1A"/>
</dbReference>
<dbReference type="Pfam" id="PF00089">
    <property type="entry name" value="Trypsin"/>
    <property type="match status" value="1"/>
</dbReference>
<keyword evidence="1" id="KW-1015">Disulfide bond</keyword>
<dbReference type="PRINTS" id="PR00722">
    <property type="entry name" value="CHYMOTRYPSIN"/>
</dbReference>
<dbReference type="InterPro" id="IPR009003">
    <property type="entry name" value="Peptidase_S1_PA"/>
</dbReference>
<dbReference type="InterPro" id="IPR033116">
    <property type="entry name" value="TRYPSIN_SER"/>
</dbReference>
<organism evidence="5 6">
    <name type="scientific">Romanomermis culicivorax</name>
    <name type="common">Nematode worm</name>
    <dbReference type="NCBI Taxonomy" id="13658"/>
    <lineage>
        <taxon>Eukaryota</taxon>
        <taxon>Metazoa</taxon>
        <taxon>Ecdysozoa</taxon>
        <taxon>Nematoda</taxon>
        <taxon>Enoplea</taxon>
        <taxon>Dorylaimia</taxon>
        <taxon>Mermithida</taxon>
        <taxon>Mermithoidea</taxon>
        <taxon>Mermithidae</taxon>
        <taxon>Romanomermis</taxon>
    </lineage>
</organism>
<name>A0A915HSI4_ROMCU</name>
<evidence type="ECO:0000313" key="6">
    <source>
        <dbReference type="WBParaSite" id="nRc.2.0.1.t04714-RA"/>
    </source>
</evidence>
<reference evidence="6" key="1">
    <citation type="submission" date="2022-11" db="UniProtKB">
        <authorList>
            <consortium name="WormBaseParasite"/>
        </authorList>
    </citation>
    <scope>IDENTIFICATION</scope>
</reference>
<protein>
    <submittedName>
        <fullName evidence="6">Peptidase S1 domain-containing protein</fullName>
    </submittedName>
</protein>
<dbReference type="InterPro" id="IPR018114">
    <property type="entry name" value="TRYPSIN_HIS"/>
</dbReference>
<dbReference type="InterPro" id="IPR043504">
    <property type="entry name" value="Peptidase_S1_PA_chymotrypsin"/>
</dbReference>
<dbReference type="PROSITE" id="PS00135">
    <property type="entry name" value="TRYPSIN_SER"/>
    <property type="match status" value="1"/>
</dbReference>
<dbReference type="InterPro" id="IPR001254">
    <property type="entry name" value="Trypsin_dom"/>
</dbReference>
<dbReference type="AlphaFoldDB" id="A0A915HSI4"/>
<dbReference type="CDD" id="cd00190">
    <property type="entry name" value="Tryp_SPc"/>
    <property type="match status" value="1"/>
</dbReference>
<accession>A0A915HSI4</accession>
<keyword evidence="3" id="KW-0645">Protease</keyword>
<evidence type="ECO:0000313" key="5">
    <source>
        <dbReference type="Proteomes" id="UP000887565"/>
    </source>
</evidence>
<evidence type="ECO:0000256" key="2">
    <source>
        <dbReference type="ARBA" id="ARBA00024195"/>
    </source>
</evidence>
<dbReference type="WBParaSite" id="nRc.2.0.1.t04714-RA">
    <property type="protein sequence ID" value="nRc.2.0.1.t04714-RA"/>
    <property type="gene ID" value="nRc.2.0.1.g04714"/>
</dbReference>
<keyword evidence="3" id="KW-0720">Serine protease</keyword>
<dbReference type="PANTHER" id="PTHR24256">
    <property type="entry name" value="TRYPTASE-RELATED"/>
    <property type="match status" value="1"/>
</dbReference>
<dbReference type="GO" id="GO:0004252">
    <property type="term" value="F:serine-type endopeptidase activity"/>
    <property type="evidence" value="ECO:0007669"/>
    <property type="project" value="InterPro"/>
</dbReference>
<dbReference type="PROSITE" id="PS00134">
    <property type="entry name" value="TRYPSIN_HIS"/>
    <property type="match status" value="1"/>
</dbReference>
<evidence type="ECO:0000256" key="3">
    <source>
        <dbReference type="RuleBase" id="RU363034"/>
    </source>
</evidence>
<evidence type="ECO:0000256" key="1">
    <source>
        <dbReference type="ARBA" id="ARBA00023157"/>
    </source>
</evidence>
<dbReference type="PROSITE" id="PS50240">
    <property type="entry name" value="TRYPSIN_DOM"/>
    <property type="match status" value="1"/>
</dbReference>
<comment type="similarity">
    <text evidence="2">Belongs to the peptidase S1 family. CLIP subfamily.</text>
</comment>
<keyword evidence="5" id="KW-1185">Reference proteome</keyword>
<evidence type="ECO:0000259" key="4">
    <source>
        <dbReference type="PROSITE" id="PS50240"/>
    </source>
</evidence>
<proteinExistence type="inferred from homology"/>
<dbReference type="SMART" id="SM00020">
    <property type="entry name" value="Tryp_SPc"/>
    <property type="match status" value="1"/>
</dbReference>
<feature type="domain" description="Peptidase S1" evidence="4">
    <location>
        <begin position="39"/>
        <end position="302"/>
    </location>
</feature>